<organism evidence="3 4">
    <name type="scientific">Scleropages formosus</name>
    <name type="common">Asian bonytongue</name>
    <name type="synonym">Osteoglossum formosum</name>
    <dbReference type="NCBI Taxonomy" id="113540"/>
    <lineage>
        <taxon>Eukaryota</taxon>
        <taxon>Metazoa</taxon>
        <taxon>Chordata</taxon>
        <taxon>Craniata</taxon>
        <taxon>Vertebrata</taxon>
        <taxon>Euteleostomi</taxon>
        <taxon>Actinopterygii</taxon>
        <taxon>Neopterygii</taxon>
        <taxon>Teleostei</taxon>
        <taxon>Osteoglossocephala</taxon>
        <taxon>Osteoglossomorpha</taxon>
        <taxon>Osteoglossiformes</taxon>
        <taxon>Osteoglossidae</taxon>
        <taxon>Scleropages</taxon>
    </lineage>
</organism>
<dbReference type="InterPro" id="IPR000195">
    <property type="entry name" value="Rab-GAP-TBC_dom"/>
</dbReference>
<dbReference type="STRING" id="113540.ENSSFOP00015046795"/>
<dbReference type="FunFam" id="1.10.8.270:FF:000007">
    <property type="entry name" value="TBC1 domain family member 10A"/>
    <property type="match status" value="1"/>
</dbReference>
<proteinExistence type="predicted"/>
<evidence type="ECO:0000259" key="2">
    <source>
        <dbReference type="PROSITE" id="PS50086"/>
    </source>
</evidence>
<dbReference type="GO" id="GO:0031267">
    <property type="term" value="F:small GTPase binding"/>
    <property type="evidence" value="ECO:0007669"/>
    <property type="project" value="TreeGrafter"/>
</dbReference>
<dbReference type="InterPro" id="IPR050302">
    <property type="entry name" value="Rab_GAP_TBC_domain"/>
</dbReference>
<dbReference type="AlphaFoldDB" id="A0A0P7VJD2"/>
<feature type="compositionally biased region" description="Low complexity" evidence="1">
    <location>
        <begin position="14"/>
        <end position="27"/>
    </location>
</feature>
<dbReference type="EMBL" id="JARO02002033">
    <property type="protein sequence ID" value="KPP73757.1"/>
    <property type="molecule type" value="Genomic_DNA"/>
</dbReference>
<feature type="region of interest" description="Disordered" evidence="1">
    <location>
        <begin position="349"/>
        <end position="398"/>
    </location>
</feature>
<dbReference type="Proteomes" id="UP000034805">
    <property type="component" value="Unassembled WGS sequence"/>
</dbReference>
<reference evidence="3 4" key="1">
    <citation type="submission" date="2015-08" db="EMBL/GenBank/DDBJ databases">
        <title>The genome of the Asian arowana (Scleropages formosus).</title>
        <authorList>
            <person name="Tan M.H."/>
            <person name="Gan H.M."/>
            <person name="Croft L.J."/>
            <person name="Austin C.M."/>
        </authorList>
    </citation>
    <scope>NUCLEOTIDE SEQUENCE [LARGE SCALE GENOMIC DNA]</scope>
    <source>
        <strain evidence="3">Aro1</strain>
    </source>
</reference>
<dbReference type="PANTHER" id="PTHR47219:SF4">
    <property type="entry name" value="TBC1 DOMAIN FAMILY MEMBER 10A"/>
    <property type="match status" value="1"/>
</dbReference>
<evidence type="ECO:0000313" key="3">
    <source>
        <dbReference type="EMBL" id="KPP73757.1"/>
    </source>
</evidence>
<name>A0A0P7VJD2_SCLFO</name>
<dbReference type="PROSITE" id="PS50086">
    <property type="entry name" value="TBC_RABGAP"/>
    <property type="match status" value="1"/>
</dbReference>
<accession>A0A0P7VJD2</accession>
<feature type="compositionally biased region" description="Low complexity" evidence="1">
    <location>
        <begin position="359"/>
        <end position="372"/>
    </location>
</feature>
<comment type="caution">
    <text evidence="3">The sequence shown here is derived from an EMBL/GenBank/DDBJ whole genome shotgun (WGS) entry which is preliminary data.</text>
</comment>
<evidence type="ECO:0000256" key="1">
    <source>
        <dbReference type="SAM" id="MobiDB-lite"/>
    </source>
</evidence>
<dbReference type="FunFam" id="1.10.472.80:FF:000008">
    <property type="entry name" value="TBC1 domain family member 10A"/>
    <property type="match status" value="1"/>
</dbReference>
<evidence type="ECO:0000313" key="4">
    <source>
        <dbReference type="Proteomes" id="UP000034805"/>
    </source>
</evidence>
<sequence>MGMDAVTQSDFNSEESSGSDALSSQSISIPATETDRFGFLLGTGSTVGEGPPPEVVRQRETKWLNIMSQWDRFLTKKTNKKLDKAPALQSWVDVIERDIDRQFPFHEMFLSKDGHGQRGLFRVLKAYTQFRPDEGYCQAQGPVAAVLLMIMPAEEAFWCLVQISEQYLPGYYSPLLEGVLFDAGILNRVLRKACPPASKHLKKHGVEPLMFATDWLMCLYTRHLPFNTLLRVWDLFFCYGVRVLFQVAVVLVRRSLGRQEQRDECEGQMETLERLRSIKDWISQEDDAFIEEVCSVSLSDKDLERETEKEMEKWKKERPSSTFNPWGRCHGYRAAWIKGKERDEELQRKEREKGNLTVPLNRSPSSLSPSFLRKLRRSSRAEMTEKEGNDWREEDRENKVLAEEPEVVHPVKTPNHTAVLQTLLTLYQVTVQ</sequence>
<dbReference type="SUPFAM" id="SSF47923">
    <property type="entry name" value="Ypt/Rab-GAP domain of gyp1p"/>
    <property type="match status" value="2"/>
</dbReference>
<feature type="compositionally biased region" description="Polar residues" evidence="1">
    <location>
        <begin position="1"/>
        <end position="11"/>
    </location>
</feature>
<dbReference type="SMART" id="SM00164">
    <property type="entry name" value="TBC"/>
    <property type="match status" value="1"/>
</dbReference>
<dbReference type="InterPro" id="IPR035969">
    <property type="entry name" value="Rab-GAP_TBC_sf"/>
</dbReference>
<feature type="domain" description="Rab-GAP TBC" evidence="2">
    <location>
        <begin position="53"/>
        <end position="240"/>
    </location>
</feature>
<gene>
    <name evidence="3" type="ORF">Z043_107133</name>
</gene>
<dbReference type="GO" id="GO:0005096">
    <property type="term" value="F:GTPase activator activity"/>
    <property type="evidence" value="ECO:0007669"/>
    <property type="project" value="TreeGrafter"/>
</dbReference>
<dbReference type="Pfam" id="PF00566">
    <property type="entry name" value="RabGAP-TBC"/>
    <property type="match status" value="1"/>
</dbReference>
<dbReference type="Gene3D" id="1.10.472.80">
    <property type="entry name" value="Ypt/Rab-GAP domain of gyp1p, domain 3"/>
    <property type="match status" value="1"/>
</dbReference>
<feature type="compositionally biased region" description="Basic and acidic residues" evidence="1">
    <location>
        <begin position="379"/>
        <end position="398"/>
    </location>
</feature>
<dbReference type="Gene3D" id="1.10.8.270">
    <property type="entry name" value="putative rabgap domain of human tbc1 domain family member 14 like domains"/>
    <property type="match status" value="1"/>
</dbReference>
<feature type="region of interest" description="Disordered" evidence="1">
    <location>
        <begin position="1"/>
        <end position="27"/>
    </location>
</feature>
<protein>
    <recommendedName>
        <fullName evidence="2">Rab-GAP TBC domain-containing protein</fullName>
    </recommendedName>
</protein>
<dbReference type="PANTHER" id="PTHR47219">
    <property type="entry name" value="RAB GTPASE-ACTIVATING PROTEIN 1-LIKE"/>
    <property type="match status" value="1"/>
</dbReference>